<proteinExistence type="inferred from homology"/>
<gene>
    <name evidence="7" type="ORF">SXIM_00670</name>
</gene>
<evidence type="ECO:0000256" key="1">
    <source>
        <dbReference type="ARBA" id="ARBA00022630"/>
    </source>
</evidence>
<evidence type="ECO:0000256" key="5">
    <source>
        <dbReference type="HAMAP-Rule" id="MF_00845"/>
    </source>
</evidence>
<feature type="binding site" evidence="5">
    <location>
        <position position="105"/>
    </location>
    <ligand>
        <name>FAD</name>
        <dbReference type="ChEBI" id="CHEBI:57692"/>
    </ligand>
</feature>
<keyword evidence="3 5" id="KW-0560">Oxidoreductase</keyword>
<accession>A0A0F7CMN1</accession>
<protein>
    <recommendedName>
        <fullName evidence="5">Flavin-dependent monooxygenase</fullName>
    </recommendedName>
    <alternativeName>
        <fullName evidence="5">TetX monooxygenase</fullName>
        <shortName evidence="5">TetX</shortName>
        <ecNumber evidence="5">1.14.13.-</ecNumber>
    </alternativeName>
</protein>
<comment type="subunit">
    <text evidence="5">Monomer.</text>
</comment>
<dbReference type="GO" id="GO:0071949">
    <property type="term" value="F:FAD binding"/>
    <property type="evidence" value="ECO:0007669"/>
    <property type="project" value="InterPro"/>
</dbReference>
<dbReference type="EMBL" id="CP009922">
    <property type="protein sequence ID" value="AKG41451.1"/>
    <property type="molecule type" value="Genomic_DNA"/>
</dbReference>
<keyword evidence="8" id="KW-1185">Reference proteome</keyword>
<evidence type="ECO:0000313" key="7">
    <source>
        <dbReference type="EMBL" id="AKG41451.1"/>
    </source>
</evidence>
<dbReference type="InterPro" id="IPR002938">
    <property type="entry name" value="FAD-bd"/>
</dbReference>
<dbReference type="STRING" id="408015.SXIM_00670"/>
<evidence type="ECO:0000259" key="6">
    <source>
        <dbReference type="Pfam" id="PF01494"/>
    </source>
</evidence>
<dbReference type="InterPro" id="IPR036188">
    <property type="entry name" value="FAD/NAD-bd_sf"/>
</dbReference>
<comment type="domain">
    <text evidence="5">Consists of an N-terminal FAD-binding domain with a Rossman fold and a C-terminal substrate-binding domain.</text>
</comment>
<dbReference type="RefSeq" id="WP_030738683.1">
    <property type="nucleotide sequence ID" value="NZ_CP009922.3"/>
</dbReference>
<dbReference type="PANTHER" id="PTHR46972:SF1">
    <property type="entry name" value="FAD DEPENDENT OXIDOREDUCTASE DOMAIN-CONTAINING PROTEIN"/>
    <property type="match status" value="1"/>
</dbReference>
<comment type="function">
    <text evidence="5">An FAD-requiring monooxygenase active on some tetracycline antibiotic derivatives, which leads to their inactivation. Hydroxylates carbon 11a of tetracycline and some analogs.</text>
</comment>
<comment type="cofactor">
    <cofactor evidence="5">
        <name>FAD</name>
        <dbReference type="ChEBI" id="CHEBI:57692"/>
    </cofactor>
</comment>
<feature type="domain" description="FAD-binding" evidence="6">
    <location>
        <begin position="7"/>
        <end position="349"/>
    </location>
</feature>
<dbReference type="Pfam" id="PF01494">
    <property type="entry name" value="FAD_binding_3"/>
    <property type="match status" value="1"/>
</dbReference>
<comment type="similarity">
    <text evidence="5">Belongs to the aromatic-ring hydroxylase family. TetX subfamily.</text>
</comment>
<comment type="subcellular location">
    <subcellularLocation>
        <location evidence="5">Cytoplasm</location>
    </subcellularLocation>
</comment>
<evidence type="ECO:0000313" key="8">
    <source>
        <dbReference type="Proteomes" id="UP000034034"/>
    </source>
</evidence>
<dbReference type="GO" id="GO:0046677">
    <property type="term" value="P:response to antibiotic"/>
    <property type="evidence" value="ECO:0007669"/>
    <property type="project" value="InterPro"/>
</dbReference>
<dbReference type="KEGG" id="sxi:SXIM_00670"/>
<dbReference type="SUPFAM" id="SSF51905">
    <property type="entry name" value="FAD/NAD(P)-binding domain"/>
    <property type="match status" value="1"/>
</dbReference>
<evidence type="ECO:0000256" key="4">
    <source>
        <dbReference type="ARBA" id="ARBA00023033"/>
    </source>
</evidence>
<dbReference type="HAMAP" id="MF_00845">
    <property type="entry name" value="TetX_monooxygenase"/>
    <property type="match status" value="1"/>
</dbReference>
<dbReference type="EC" id="1.14.13.-" evidence="5"/>
<evidence type="ECO:0000256" key="2">
    <source>
        <dbReference type="ARBA" id="ARBA00022827"/>
    </source>
</evidence>
<feature type="binding site" evidence="5">
    <location>
        <position position="49"/>
    </location>
    <ligand>
        <name>FAD</name>
        <dbReference type="ChEBI" id="CHEBI:57692"/>
    </ligand>
</feature>
<organism evidence="7 8">
    <name type="scientific">Streptomyces xiamenensis</name>
    <dbReference type="NCBI Taxonomy" id="408015"/>
    <lineage>
        <taxon>Bacteria</taxon>
        <taxon>Bacillati</taxon>
        <taxon>Actinomycetota</taxon>
        <taxon>Actinomycetes</taxon>
        <taxon>Kitasatosporales</taxon>
        <taxon>Streptomycetaceae</taxon>
        <taxon>Streptomyces</taxon>
    </lineage>
</organism>
<sequence length="375" mass="39561">MPRHENIAIIGAGLGGLTLARVLHTAGVPAAVYELDASPRARPQGCVIDLHEDTGQAALRAAGLRPRFRARARTGTAAVRILDKNAVVCREDGAAADTVRADIERGLLRDLLLDSLPGDTVRWGARVAGARALGDGRHEVRLADGSVFTTGLLVGADGAWSRVRPLLSGVRPRYTGMTLVETDLYEADIRHPECAALVGDGLFYALGEGQGLLAHPRPDRSLHLYVALTVPEDWPVGVDTTRRDAVAAAVLEHFQGWDPALRALIGQADGALTPRPLHALPVGHRWERSPGVTLLGDAAHMMPPFTGEGGNLAMLDGAELGTALAARPGDTEGALAAYERAMFPRAAAYAAEADAVLDLCFGHDAPHGLLARLPV</sequence>
<dbReference type="HOGENOM" id="CLU_009665_4_0_11"/>
<comment type="catalytic activity">
    <reaction evidence="5">
        <text>a tetracycline + NADPH + O2 + H(+) = an 11a-hydroxytetracycline + NADP(+) + H2O</text>
        <dbReference type="Rhea" id="RHEA:61444"/>
        <dbReference type="ChEBI" id="CHEBI:15377"/>
        <dbReference type="ChEBI" id="CHEBI:15378"/>
        <dbReference type="ChEBI" id="CHEBI:15379"/>
        <dbReference type="ChEBI" id="CHEBI:57783"/>
        <dbReference type="ChEBI" id="CHEBI:58349"/>
        <dbReference type="ChEBI" id="CHEBI:144644"/>
        <dbReference type="ChEBI" id="CHEBI:144645"/>
    </reaction>
</comment>
<keyword evidence="4 5" id="KW-0503">Monooxygenase</keyword>
<dbReference type="PATRIC" id="fig|408015.6.peg.82"/>
<keyword evidence="5" id="KW-0963">Cytoplasm</keyword>
<dbReference type="PRINTS" id="PR00420">
    <property type="entry name" value="RNGMNOXGNASE"/>
</dbReference>
<keyword evidence="1 5" id="KW-0285">Flavoprotein</keyword>
<keyword evidence="5" id="KW-0521">NADP</keyword>
<dbReference type="GO" id="GO:0005737">
    <property type="term" value="C:cytoplasm"/>
    <property type="evidence" value="ECO:0007669"/>
    <property type="project" value="UniProtKB-SubCell"/>
</dbReference>
<feature type="binding site" evidence="5">
    <location>
        <position position="42"/>
    </location>
    <ligand>
        <name>NADPH</name>
        <dbReference type="ChEBI" id="CHEBI:57783"/>
    </ligand>
</feature>
<dbReference type="AlphaFoldDB" id="A0A0F7CMN1"/>
<keyword evidence="2 5" id="KW-0274">FAD</keyword>
<feature type="binding site" evidence="5">
    <location>
        <position position="297"/>
    </location>
    <ligand>
        <name>FAD</name>
        <dbReference type="ChEBI" id="CHEBI:57692"/>
    </ligand>
</feature>
<reference evidence="7" key="1">
    <citation type="submission" date="2019-08" db="EMBL/GenBank/DDBJ databases">
        <title>Complete genome sequence of a mangrove-derived Streptomyces xiamenensis.</title>
        <authorList>
            <person name="Xu J."/>
        </authorList>
    </citation>
    <scope>NUCLEOTIDE SEQUENCE</scope>
    <source>
        <strain evidence="7">318</strain>
    </source>
</reference>
<dbReference type="Proteomes" id="UP000034034">
    <property type="component" value="Chromosome"/>
</dbReference>
<keyword evidence="5" id="KW-0547">Nucleotide-binding</keyword>
<dbReference type="InterPro" id="IPR043683">
    <property type="entry name" value="TetX_monooxygenase"/>
</dbReference>
<evidence type="ECO:0000256" key="3">
    <source>
        <dbReference type="ARBA" id="ARBA00023002"/>
    </source>
</evidence>
<dbReference type="Gene3D" id="3.50.50.60">
    <property type="entry name" value="FAD/NAD(P)-binding domain"/>
    <property type="match status" value="1"/>
</dbReference>
<dbReference type="PANTHER" id="PTHR46972">
    <property type="entry name" value="MONOOXYGENASE ASQM-RELATED"/>
    <property type="match status" value="1"/>
</dbReference>
<name>A0A0F7CMN1_9ACTN</name>
<dbReference type="GO" id="GO:0004497">
    <property type="term" value="F:monooxygenase activity"/>
    <property type="evidence" value="ECO:0007669"/>
    <property type="project" value="UniProtKB-UniRule"/>
</dbReference>